<evidence type="ECO:0008006" key="5">
    <source>
        <dbReference type="Google" id="ProtNLM"/>
    </source>
</evidence>
<organism evidence="3 4">
    <name type="scientific">Dichotomicrobium thermohalophilum</name>
    <dbReference type="NCBI Taxonomy" id="933063"/>
    <lineage>
        <taxon>Bacteria</taxon>
        <taxon>Pseudomonadati</taxon>
        <taxon>Pseudomonadota</taxon>
        <taxon>Alphaproteobacteria</taxon>
        <taxon>Hyphomicrobiales</taxon>
        <taxon>Hyphomicrobiaceae</taxon>
        <taxon>Dichotomicrobium</taxon>
    </lineage>
</organism>
<comment type="caution">
    <text evidence="3">The sequence shown here is derived from an EMBL/GenBank/DDBJ whole genome shotgun (WGS) entry which is preliminary data.</text>
</comment>
<sequence>MTRLFALAAIALAPFATPALAQEACDPEARVVLDRAEPNEPVSELEDGYNERIIVSRFLNNRIDNCGPQQQQMQMVDVEEQQQQQPATN</sequence>
<evidence type="ECO:0000313" key="3">
    <source>
        <dbReference type="EMBL" id="RIA47466.1"/>
    </source>
</evidence>
<feature type="chain" id="PRO_5017423350" description="Secreted protein" evidence="2">
    <location>
        <begin position="22"/>
        <end position="89"/>
    </location>
</feature>
<feature type="region of interest" description="Disordered" evidence="1">
    <location>
        <begin position="69"/>
        <end position="89"/>
    </location>
</feature>
<dbReference type="AlphaFoldDB" id="A0A397PD88"/>
<gene>
    <name evidence="3" type="ORF">BXY53_2547</name>
</gene>
<dbReference type="Proteomes" id="UP000266273">
    <property type="component" value="Unassembled WGS sequence"/>
</dbReference>
<feature type="signal peptide" evidence="2">
    <location>
        <begin position="1"/>
        <end position="21"/>
    </location>
</feature>
<keyword evidence="2" id="KW-0732">Signal</keyword>
<proteinExistence type="predicted"/>
<keyword evidence="4" id="KW-1185">Reference proteome</keyword>
<evidence type="ECO:0000313" key="4">
    <source>
        <dbReference type="Proteomes" id="UP000266273"/>
    </source>
</evidence>
<dbReference type="EMBL" id="QXDF01000003">
    <property type="protein sequence ID" value="RIA47466.1"/>
    <property type="molecule type" value="Genomic_DNA"/>
</dbReference>
<evidence type="ECO:0000256" key="1">
    <source>
        <dbReference type="SAM" id="MobiDB-lite"/>
    </source>
</evidence>
<reference evidence="3 4" key="1">
    <citation type="submission" date="2018-08" db="EMBL/GenBank/DDBJ databases">
        <title>Genomic Encyclopedia of Archaeal and Bacterial Type Strains, Phase II (KMG-II): from individual species to whole genera.</title>
        <authorList>
            <person name="Goeker M."/>
        </authorList>
    </citation>
    <scope>NUCLEOTIDE SEQUENCE [LARGE SCALE GENOMIC DNA]</scope>
    <source>
        <strain evidence="3 4">DSM 5002</strain>
    </source>
</reference>
<protein>
    <recommendedName>
        <fullName evidence="5">Secreted protein</fullName>
    </recommendedName>
</protein>
<name>A0A397PD88_9HYPH</name>
<evidence type="ECO:0000256" key="2">
    <source>
        <dbReference type="SAM" id="SignalP"/>
    </source>
</evidence>
<dbReference type="RefSeq" id="WP_119062332.1">
    <property type="nucleotide sequence ID" value="NZ_QXDF01000003.1"/>
</dbReference>
<accession>A0A397PD88</accession>